<dbReference type="Gene3D" id="2.30.30.140">
    <property type="match status" value="1"/>
</dbReference>
<dbReference type="Gene3D" id="4.10.280.10">
    <property type="entry name" value="Helix-loop-helix DNA-binding domain"/>
    <property type="match status" value="1"/>
</dbReference>
<dbReference type="OrthoDB" id="124855at2759"/>
<reference evidence="8 9" key="1">
    <citation type="submission" date="2016-05" db="EMBL/GenBank/DDBJ databases">
        <title>Nuclear genome of Blastocystis sp. subtype 1 NandII.</title>
        <authorList>
            <person name="Gentekaki E."/>
            <person name="Curtis B."/>
            <person name="Stairs C."/>
            <person name="Eme L."/>
            <person name="Herman E."/>
            <person name="Klimes V."/>
            <person name="Arias M.C."/>
            <person name="Elias M."/>
            <person name="Hilliou F."/>
            <person name="Klute M."/>
            <person name="Malik S.-B."/>
            <person name="Pightling A."/>
            <person name="Rachubinski R."/>
            <person name="Salas D."/>
            <person name="Schlacht A."/>
            <person name="Suga H."/>
            <person name="Archibald J."/>
            <person name="Ball S.G."/>
            <person name="Clark G."/>
            <person name="Dacks J."/>
            <person name="Van Der Giezen M."/>
            <person name="Tsaousis A."/>
            <person name="Roger A."/>
        </authorList>
    </citation>
    <scope>NUCLEOTIDE SEQUENCE [LARGE SCALE GENOMIC DNA]</scope>
    <source>
        <strain evidence="9">ATCC 50177 / NandII</strain>
    </source>
</reference>
<feature type="region of interest" description="Disordered" evidence="6">
    <location>
        <begin position="58"/>
        <end position="79"/>
    </location>
</feature>
<evidence type="ECO:0000256" key="1">
    <source>
        <dbReference type="ARBA" id="ARBA00004123"/>
    </source>
</evidence>
<feature type="domain" description="BHLH" evidence="7">
    <location>
        <begin position="260"/>
        <end position="312"/>
    </location>
</feature>
<evidence type="ECO:0000256" key="5">
    <source>
        <dbReference type="ARBA" id="ARBA00023242"/>
    </source>
</evidence>
<dbReference type="AlphaFoldDB" id="A0A196SCZ0"/>
<dbReference type="Pfam" id="PF05712">
    <property type="entry name" value="MRG"/>
    <property type="match status" value="1"/>
</dbReference>
<evidence type="ECO:0000256" key="4">
    <source>
        <dbReference type="ARBA" id="ARBA00023163"/>
    </source>
</evidence>
<comment type="subcellular location">
    <subcellularLocation>
        <location evidence="1">Nucleus</location>
    </subcellularLocation>
</comment>
<dbReference type="InterPro" id="IPR036638">
    <property type="entry name" value="HLH_DNA-bd_sf"/>
</dbReference>
<dbReference type="STRING" id="478820.A0A196SCZ0"/>
<accession>A0A196SCZ0</accession>
<dbReference type="Gene3D" id="1.10.274.30">
    <property type="entry name" value="MRG domain"/>
    <property type="match status" value="1"/>
</dbReference>
<keyword evidence="4" id="KW-0804">Transcription</keyword>
<dbReference type="GO" id="GO:0005634">
    <property type="term" value="C:nucleus"/>
    <property type="evidence" value="ECO:0007669"/>
    <property type="project" value="UniProtKB-SubCell"/>
</dbReference>
<protein>
    <recommendedName>
        <fullName evidence="7">BHLH domain-containing protein</fullName>
    </recommendedName>
</protein>
<keyword evidence="3" id="KW-0805">Transcription regulation</keyword>
<sequence length="562" mass="64189">MNFAVGEDVLIEHQGKYYEGTVLEVVPVVESSSNEYLVHYKGWSKKWDERVSPDRLMKDNEEGRKLRSGHIQEEKKRARESKLNSDVSFSANHLVKTFGVSSEPRIPLFFPSVFQQYLVHDWIAVECKRKLYSLPVSPSVQQILDDFKHSSFTPAYPPEPIDVVCSSLIAYFDKFINSRLLYASEVLQLKNYLYGEAVDSLSTVFGSIHLLRLLYQYPCLVYHTDLSEDDVAIICTVMNALFKYLESRPDLSAPNDPNQRKRANHNETEKRRIKTMNNSIEELRTILTEAGLVFKQDKISTLEASVDYVRSLLKERDKLTTSLGYMGKVLNESSTPIADEEEYSFPTPSPFQTDLPPTPPKHPSTKAEGSGSRSRKSSDPNRYKGHSLMKRILEQEEMESPKKPLSQVSEEHLEETDMIGVDYKQIWCQTNVATVVADLFTGKLLKGNRFFMELFHFSKTEEINALRLFDLVVVDDLSILWSEYGQLVNCKNSLIRSFSVTVTNDQKNIRFPALLTMGCIMDMEGYSCQVSVSFTPLQEMSKSVREEVDAIGGHSVQLERLE</sequence>
<dbReference type="InterPro" id="IPR011598">
    <property type="entry name" value="bHLH_dom"/>
</dbReference>
<organism evidence="8 9">
    <name type="scientific">Blastocystis sp. subtype 1 (strain ATCC 50177 / NandII)</name>
    <dbReference type="NCBI Taxonomy" id="478820"/>
    <lineage>
        <taxon>Eukaryota</taxon>
        <taxon>Sar</taxon>
        <taxon>Stramenopiles</taxon>
        <taxon>Bigyra</taxon>
        <taxon>Opalozoa</taxon>
        <taxon>Opalinata</taxon>
        <taxon>Blastocystidae</taxon>
        <taxon>Blastocystis</taxon>
    </lineage>
</organism>
<dbReference type="InterPro" id="IPR026541">
    <property type="entry name" value="MRG_dom"/>
</dbReference>
<dbReference type="PANTHER" id="PTHR10880:SF15">
    <property type="entry name" value="MSL COMPLEX SUBUNIT 3"/>
    <property type="match status" value="1"/>
</dbReference>
<evidence type="ECO:0000313" key="8">
    <source>
        <dbReference type="EMBL" id="OAO14176.1"/>
    </source>
</evidence>
<dbReference type="PANTHER" id="PTHR10880">
    <property type="entry name" value="MORTALITY FACTOR 4-LIKE PROTEIN"/>
    <property type="match status" value="1"/>
</dbReference>
<dbReference type="SMART" id="SM00353">
    <property type="entry name" value="HLH"/>
    <property type="match status" value="1"/>
</dbReference>
<dbReference type="PROSITE" id="PS51640">
    <property type="entry name" value="MRG"/>
    <property type="match status" value="1"/>
</dbReference>
<comment type="caution">
    <text evidence="8">The sequence shown here is derived from an EMBL/GenBank/DDBJ whole genome shotgun (WGS) entry which is preliminary data.</text>
</comment>
<dbReference type="Proteomes" id="UP000078348">
    <property type="component" value="Unassembled WGS sequence"/>
</dbReference>
<dbReference type="GO" id="GO:0006325">
    <property type="term" value="P:chromatin organization"/>
    <property type="evidence" value="ECO:0007669"/>
    <property type="project" value="UniProtKB-KW"/>
</dbReference>
<dbReference type="Pfam" id="PF22732">
    <property type="entry name" value="MSL3_chromo-like"/>
    <property type="match status" value="1"/>
</dbReference>
<dbReference type="InterPro" id="IPR053820">
    <property type="entry name" value="MSL3_chromo-like"/>
</dbReference>
<dbReference type="InterPro" id="IPR008676">
    <property type="entry name" value="MRG"/>
</dbReference>
<dbReference type="PROSITE" id="PS50888">
    <property type="entry name" value="BHLH"/>
    <property type="match status" value="1"/>
</dbReference>
<keyword evidence="5" id="KW-0539">Nucleus</keyword>
<name>A0A196SCZ0_BLAHN</name>
<evidence type="ECO:0000256" key="6">
    <source>
        <dbReference type="SAM" id="MobiDB-lite"/>
    </source>
</evidence>
<dbReference type="InterPro" id="IPR038217">
    <property type="entry name" value="MRG_C_sf"/>
</dbReference>
<feature type="region of interest" description="Disordered" evidence="6">
    <location>
        <begin position="340"/>
        <end position="385"/>
    </location>
</feature>
<dbReference type="InterPro" id="IPR016197">
    <property type="entry name" value="Chromo-like_dom_sf"/>
</dbReference>
<proteinExistence type="predicted"/>
<dbReference type="SUPFAM" id="SSF47459">
    <property type="entry name" value="HLH, helix-loop-helix DNA-binding domain"/>
    <property type="match status" value="1"/>
</dbReference>
<dbReference type="SUPFAM" id="SSF54160">
    <property type="entry name" value="Chromo domain-like"/>
    <property type="match status" value="1"/>
</dbReference>
<dbReference type="Pfam" id="PF00010">
    <property type="entry name" value="HLH"/>
    <property type="match status" value="1"/>
</dbReference>
<evidence type="ECO:0000256" key="3">
    <source>
        <dbReference type="ARBA" id="ARBA00023015"/>
    </source>
</evidence>
<dbReference type="GO" id="GO:0035267">
    <property type="term" value="C:NuA4 histone acetyltransferase complex"/>
    <property type="evidence" value="ECO:0007669"/>
    <property type="project" value="TreeGrafter"/>
</dbReference>
<keyword evidence="9" id="KW-1185">Reference proteome</keyword>
<gene>
    <name evidence="8" type="ORF">AV274_4099</name>
</gene>
<dbReference type="GO" id="GO:0046983">
    <property type="term" value="F:protein dimerization activity"/>
    <property type="evidence" value="ECO:0007669"/>
    <property type="project" value="InterPro"/>
</dbReference>
<dbReference type="EMBL" id="LXWW01000281">
    <property type="protein sequence ID" value="OAO14176.1"/>
    <property type="molecule type" value="Genomic_DNA"/>
</dbReference>
<keyword evidence="2" id="KW-0156">Chromatin regulator</keyword>
<dbReference type="GO" id="GO:0006355">
    <property type="term" value="P:regulation of DNA-templated transcription"/>
    <property type="evidence" value="ECO:0007669"/>
    <property type="project" value="InterPro"/>
</dbReference>
<evidence type="ECO:0000256" key="2">
    <source>
        <dbReference type="ARBA" id="ARBA00022853"/>
    </source>
</evidence>
<evidence type="ECO:0000313" key="9">
    <source>
        <dbReference type="Proteomes" id="UP000078348"/>
    </source>
</evidence>
<evidence type="ECO:0000259" key="7">
    <source>
        <dbReference type="PROSITE" id="PS50888"/>
    </source>
</evidence>